<dbReference type="Proteomes" id="UP000426246">
    <property type="component" value="Chromosome"/>
</dbReference>
<dbReference type="EMBL" id="CP034235">
    <property type="protein sequence ID" value="QGQ93571.1"/>
    <property type="molecule type" value="Genomic_DNA"/>
</dbReference>
<dbReference type="PROSITE" id="PS51000">
    <property type="entry name" value="HTH_DEOR_2"/>
    <property type="match status" value="1"/>
</dbReference>
<evidence type="ECO:0000313" key="6">
    <source>
        <dbReference type="Proteomes" id="UP000426246"/>
    </source>
</evidence>
<sequence length="272" mass="30208">MSILSEERKLVILECLEREGKVMVLSLAEQLNVSTETIRRDLLILEREEKLKRVYGGAVQPTFRNDEAPYTIRQKTNANEKKAIGMRAAELIEDGSTIVIDIGTTTLELAKSIQGNKRLTILTNSLRVAACLLESISMERFTGKVILLGGEVNAEQHSISGTLCEQMMLQFRVDQAFLSVGGISLTHGITDFDVNEAAMSRVFAAAAQEVIVLGDHSKLRISTFAHIIPFEKADVIISETSCPPEWQPVMEEKRVQWIQASLPTHSSKRGEI</sequence>
<keyword evidence="2" id="KW-0238">DNA-binding</keyword>
<dbReference type="GO" id="GO:0003677">
    <property type="term" value="F:DNA binding"/>
    <property type="evidence" value="ECO:0007669"/>
    <property type="project" value="UniProtKB-KW"/>
</dbReference>
<dbReference type="GO" id="GO:0003700">
    <property type="term" value="F:DNA-binding transcription factor activity"/>
    <property type="evidence" value="ECO:0007669"/>
    <property type="project" value="InterPro"/>
</dbReference>
<dbReference type="Gene3D" id="3.40.50.1360">
    <property type="match status" value="1"/>
</dbReference>
<name>A0A6B8R9I3_9BACL</name>
<dbReference type="RefSeq" id="WP_155698461.1">
    <property type="nucleotide sequence ID" value="NZ_CP034235.1"/>
</dbReference>
<dbReference type="KEGG" id="ppsc:EHS13_00865"/>
<evidence type="ECO:0000256" key="2">
    <source>
        <dbReference type="ARBA" id="ARBA00023125"/>
    </source>
</evidence>
<dbReference type="PROSITE" id="PS00894">
    <property type="entry name" value="HTH_DEOR_1"/>
    <property type="match status" value="1"/>
</dbReference>
<dbReference type="Gene3D" id="1.10.10.10">
    <property type="entry name" value="Winged helix-like DNA-binding domain superfamily/Winged helix DNA-binding domain"/>
    <property type="match status" value="1"/>
</dbReference>
<dbReference type="PANTHER" id="PTHR30363">
    <property type="entry name" value="HTH-TYPE TRANSCRIPTIONAL REGULATOR SRLR-RELATED"/>
    <property type="match status" value="1"/>
</dbReference>
<dbReference type="SMART" id="SM00420">
    <property type="entry name" value="HTH_DEOR"/>
    <property type="match status" value="1"/>
</dbReference>
<proteinExistence type="predicted"/>
<dbReference type="InterPro" id="IPR036388">
    <property type="entry name" value="WH-like_DNA-bd_sf"/>
</dbReference>
<dbReference type="OrthoDB" id="9797223at2"/>
<dbReference type="InterPro" id="IPR014036">
    <property type="entry name" value="DeoR-like_C"/>
</dbReference>
<organism evidence="5 6">
    <name type="scientific">Paenibacillus psychroresistens</name>
    <dbReference type="NCBI Taxonomy" id="1778678"/>
    <lineage>
        <taxon>Bacteria</taxon>
        <taxon>Bacillati</taxon>
        <taxon>Bacillota</taxon>
        <taxon>Bacilli</taxon>
        <taxon>Bacillales</taxon>
        <taxon>Paenibacillaceae</taxon>
        <taxon>Paenibacillus</taxon>
    </lineage>
</organism>
<dbReference type="PRINTS" id="PR00037">
    <property type="entry name" value="HTHLACR"/>
</dbReference>
<gene>
    <name evidence="5" type="ORF">EHS13_00865</name>
</gene>
<dbReference type="SMART" id="SM01134">
    <property type="entry name" value="DeoRC"/>
    <property type="match status" value="1"/>
</dbReference>
<dbReference type="InterPro" id="IPR050313">
    <property type="entry name" value="Carb_Metab_HTH_regulators"/>
</dbReference>
<keyword evidence="6" id="KW-1185">Reference proteome</keyword>
<evidence type="ECO:0000259" key="4">
    <source>
        <dbReference type="PROSITE" id="PS51000"/>
    </source>
</evidence>
<dbReference type="InterPro" id="IPR036390">
    <property type="entry name" value="WH_DNA-bd_sf"/>
</dbReference>
<dbReference type="SUPFAM" id="SSF46785">
    <property type="entry name" value="Winged helix' DNA-binding domain"/>
    <property type="match status" value="1"/>
</dbReference>
<dbReference type="SUPFAM" id="SSF100950">
    <property type="entry name" value="NagB/RpiA/CoA transferase-like"/>
    <property type="match status" value="1"/>
</dbReference>
<feature type="domain" description="HTH deoR-type" evidence="4">
    <location>
        <begin position="5"/>
        <end position="60"/>
    </location>
</feature>
<dbReference type="InterPro" id="IPR018356">
    <property type="entry name" value="Tscrpt_reg_HTH_DeoR_CS"/>
</dbReference>
<dbReference type="InterPro" id="IPR037171">
    <property type="entry name" value="NagB/RpiA_transferase-like"/>
</dbReference>
<evidence type="ECO:0000256" key="3">
    <source>
        <dbReference type="ARBA" id="ARBA00023163"/>
    </source>
</evidence>
<keyword evidence="3" id="KW-0804">Transcription</keyword>
<evidence type="ECO:0000313" key="5">
    <source>
        <dbReference type="EMBL" id="QGQ93571.1"/>
    </source>
</evidence>
<dbReference type="InterPro" id="IPR001034">
    <property type="entry name" value="DeoR_HTH"/>
</dbReference>
<dbReference type="AlphaFoldDB" id="A0A6B8R9I3"/>
<dbReference type="Pfam" id="PF08220">
    <property type="entry name" value="HTH_DeoR"/>
    <property type="match status" value="1"/>
</dbReference>
<protein>
    <submittedName>
        <fullName evidence="5">DeoR/GlpR transcriptional regulator</fullName>
    </submittedName>
</protein>
<keyword evidence="1" id="KW-0805">Transcription regulation</keyword>
<evidence type="ECO:0000256" key="1">
    <source>
        <dbReference type="ARBA" id="ARBA00023015"/>
    </source>
</evidence>
<reference evidence="6" key="1">
    <citation type="submission" date="2018-11" db="EMBL/GenBank/DDBJ databases">
        <title>Complete genome sequence of Paenibacillus sp. ML311-T8.</title>
        <authorList>
            <person name="Nam Y.-D."/>
            <person name="Kang J."/>
            <person name="Chung W.-H."/>
            <person name="Park Y.S."/>
        </authorList>
    </citation>
    <scope>NUCLEOTIDE SEQUENCE [LARGE SCALE GENOMIC DNA]</scope>
    <source>
        <strain evidence="6">ML311-T8</strain>
    </source>
</reference>
<dbReference type="PANTHER" id="PTHR30363:SF44">
    <property type="entry name" value="AGA OPERON TRANSCRIPTIONAL REPRESSOR-RELATED"/>
    <property type="match status" value="1"/>
</dbReference>
<dbReference type="Pfam" id="PF00455">
    <property type="entry name" value="DeoRC"/>
    <property type="match status" value="1"/>
</dbReference>
<accession>A0A6B8R9I3</accession>